<dbReference type="AlphaFoldDB" id="A0A1Y2EFQ7"/>
<sequence>MKGLLLITLAAAGLAAPLTKEPEKAKRVYEGVSWIVPAGQEGDAAEAEKAKRVYEGISWIVPAGQEGEAAEAEKA</sequence>
<keyword evidence="3" id="KW-1185">Reference proteome</keyword>
<reference evidence="2 3" key="1">
    <citation type="submission" date="2016-07" db="EMBL/GenBank/DDBJ databases">
        <title>Pervasive Adenine N6-methylation of Active Genes in Fungi.</title>
        <authorList>
            <consortium name="DOE Joint Genome Institute"/>
            <person name="Mondo S.J."/>
            <person name="Dannebaum R.O."/>
            <person name="Kuo R.C."/>
            <person name="Labutti K."/>
            <person name="Haridas S."/>
            <person name="Kuo A."/>
            <person name="Salamov A."/>
            <person name="Ahrendt S.R."/>
            <person name="Lipzen A."/>
            <person name="Sullivan W."/>
            <person name="Andreopoulos W.B."/>
            <person name="Clum A."/>
            <person name="Lindquist E."/>
            <person name="Daum C."/>
            <person name="Ramamoorthy G.K."/>
            <person name="Gryganskyi A."/>
            <person name="Culley D."/>
            <person name="Magnuson J.K."/>
            <person name="James T.Y."/>
            <person name="O'Malley M.A."/>
            <person name="Stajich J.E."/>
            <person name="Spatafora J.W."/>
            <person name="Visel A."/>
            <person name="Grigoriev I.V."/>
        </authorList>
    </citation>
    <scope>NUCLEOTIDE SEQUENCE [LARGE SCALE GENOMIC DNA]</scope>
    <source>
        <strain evidence="2 3">CBS 129021</strain>
    </source>
</reference>
<protein>
    <submittedName>
        <fullName evidence="2">Uncharacterized protein</fullName>
    </submittedName>
</protein>
<feature type="signal peptide" evidence="1">
    <location>
        <begin position="1"/>
        <end position="15"/>
    </location>
</feature>
<dbReference type="Proteomes" id="UP000193689">
    <property type="component" value="Unassembled WGS sequence"/>
</dbReference>
<feature type="chain" id="PRO_5013164003" evidence="1">
    <location>
        <begin position="16"/>
        <end position="75"/>
    </location>
</feature>
<proteinExistence type="predicted"/>
<dbReference type="GeneID" id="63775692"/>
<gene>
    <name evidence="2" type="ORF">BCR38DRAFT_422073</name>
</gene>
<dbReference type="EMBL" id="MCFJ01000002">
    <property type="protein sequence ID" value="ORY70413.1"/>
    <property type="molecule type" value="Genomic_DNA"/>
</dbReference>
<accession>A0A1Y2EFQ7</accession>
<dbReference type="RefSeq" id="XP_040720363.1">
    <property type="nucleotide sequence ID" value="XM_040859480.1"/>
</dbReference>
<dbReference type="InParanoid" id="A0A1Y2EFQ7"/>
<keyword evidence="1" id="KW-0732">Signal</keyword>
<evidence type="ECO:0000313" key="2">
    <source>
        <dbReference type="EMBL" id="ORY70413.1"/>
    </source>
</evidence>
<organism evidence="2 3">
    <name type="scientific">Pseudomassariella vexata</name>
    <dbReference type="NCBI Taxonomy" id="1141098"/>
    <lineage>
        <taxon>Eukaryota</taxon>
        <taxon>Fungi</taxon>
        <taxon>Dikarya</taxon>
        <taxon>Ascomycota</taxon>
        <taxon>Pezizomycotina</taxon>
        <taxon>Sordariomycetes</taxon>
        <taxon>Xylariomycetidae</taxon>
        <taxon>Amphisphaeriales</taxon>
        <taxon>Pseudomassariaceae</taxon>
        <taxon>Pseudomassariella</taxon>
    </lineage>
</organism>
<evidence type="ECO:0000313" key="3">
    <source>
        <dbReference type="Proteomes" id="UP000193689"/>
    </source>
</evidence>
<evidence type="ECO:0000256" key="1">
    <source>
        <dbReference type="SAM" id="SignalP"/>
    </source>
</evidence>
<name>A0A1Y2EFQ7_9PEZI</name>
<comment type="caution">
    <text evidence="2">The sequence shown here is derived from an EMBL/GenBank/DDBJ whole genome shotgun (WGS) entry which is preliminary data.</text>
</comment>